<name>A0A0C2CWF6_9BACT</name>
<accession>A0A0C2CWF6</accession>
<sequence>MAEVMVALIVFIVAVVGLVAMESRGIEAQRASMETREGERLAQEVMAELLATSFDELIEYDFAGGQNPALPYDDVDLDTWQLRDFGAVPNATGERGPGARTDFYWVGRAINRWPTNGVGNPDAVQLEVTVLWIEYTNPAYPPPANIDVDDLIPDNLDPASPNYLPWVRGVQLRTVRVNDARNPI</sequence>
<dbReference type="EMBL" id="JMCC02000083">
    <property type="protein sequence ID" value="KIG13950.1"/>
    <property type="molecule type" value="Genomic_DNA"/>
</dbReference>
<proteinExistence type="predicted"/>
<organism evidence="1 2">
    <name type="scientific">Enhygromyxa salina</name>
    <dbReference type="NCBI Taxonomy" id="215803"/>
    <lineage>
        <taxon>Bacteria</taxon>
        <taxon>Pseudomonadati</taxon>
        <taxon>Myxococcota</taxon>
        <taxon>Polyangia</taxon>
        <taxon>Nannocystales</taxon>
        <taxon>Nannocystaceae</taxon>
        <taxon>Enhygromyxa</taxon>
    </lineage>
</organism>
<dbReference type="AlphaFoldDB" id="A0A0C2CWF6"/>
<evidence type="ECO:0000313" key="2">
    <source>
        <dbReference type="Proteomes" id="UP000031599"/>
    </source>
</evidence>
<gene>
    <name evidence="1" type="ORF">DB30_07366</name>
</gene>
<dbReference type="Proteomes" id="UP000031599">
    <property type="component" value="Unassembled WGS sequence"/>
</dbReference>
<evidence type="ECO:0000313" key="1">
    <source>
        <dbReference type="EMBL" id="KIG13950.1"/>
    </source>
</evidence>
<protein>
    <submittedName>
        <fullName evidence="1">Uncharacterized protein</fullName>
    </submittedName>
</protein>
<reference evidence="1 2" key="1">
    <citation type="submission" date="2014-12" db="EMBL/GenBank/DDBJ databases">
        <title>Genome assembly of Enhygromyxa salina DSM 15201.</title>
        <authorList>
            <person name="Sharma G."/>
            <person name="Subramanian S."/>
        </authorList>
    </citation>
    <scope>NUCLEOTIDE SEQUENCE [LARGE SCALE GENOMIC DNA]</scope>
    <source>
        <strain evidence="1 2">DSM 15201</strain>
    </source>
</reference>
<comment type="caution">
    <text evidence="1">The sequence shown here is derived from an EMBL/GenBank/DDBJ whole genome shotgun (WGS) entry which is preliminary data.</text>
</comment>